<evidence type="ECO:0000259" key="2">
    <source>
        <dbReference type="Pfam" id="PF03713"/>
    </source>
</evidence>
<dbReference type="Gene3D" id="1.20.1260.10">
    <property type="match status" value="1"/>
</dbReference>
<name>A0ABP6P1C9_9ACTN</name>
<keyword evidence="4" id="KW-1185">Reference proteome</keyword>
<evidence type="ECO:0000313" key="4">
    <source>
        <dbReference type="Proteomes" id="UP001499924"/>
    </source>
</evidence>
<evidence type="ECO:0000313" key="3">
    <source>
        <dbReference type="EMBL" id="GAA3164665.1"/>
    </source>
</evidence>
<comment type="caution">
    <text evidence="3">The sequence shown here is derived from an EMBL/GenBank/DDBJ whole genome shotgun (WGS) entry which is preliminary data.</text>
</comment>
<protein>
    <recommendedName>
        <fullName evidence="2">DUF305 domain-containing protein</fullName>
    </recommendedName>
</protein>
<evidence type="ECO:0000256" key="1">
    <source>
        <dbReference type="SAM" id="MobiDB-lite"/>
    </source>
</evidence>
<reference evidence="4" key="1">
    <citation type="journal article" date="2019" name="Int. J. Syst. Evol. Microbiol.">
        <title>The Global Catalogue of Microorganisms (GCM) 10K type strain sequencing project: providing services to taxonomists for standard genome sequencing and annotation.</title>
        <authorList>
            <consortium name="The Broad Institute Genomics Platform"/>
            <consortium name="The Broad Institute Genome Sequencing Center for Infectious Disease"/>
            <person name="Wu L."/>
            <person name="Ma J."/>
        </authorList>
    </citation>
    <scope>NUCLEOTIDE SEQUENCE [LARGE SCALE GENOMIC DNA]</scope>
    <source>
        <strain evidence="4">JCM 15614</strain>
    </source>
</reference>
<dbReference type="RefSeq" id="WP_344688260.1">
    <property type="nucleotide sequence ID" value="NZ_BAAAVV010000003.1"/>
</dbReference>
<dbReference type="InterPro" id="IPR005183">
    <property type="entry name" value="DUF305_CopM-like"/>
</dbReference>
<dbReference type="EMBL" id="BAAAVV010000003">
    <property type="protein sequence ID" value="GAA3164665.1"/>
    <property type="molecule type" value="Genomic_DNA"/>
</dbReference>
<sequence>MAISLLLLGVGVFLDRSQTTVQDSGWMSAMIPHHCMAITRSERAEISDVRVCELARSISEGQRREILEMDWLIADIERNGPATTPEEAESRSVPEFEVAAERDCPTS</sequence>
<feature type="region of interest" description="Disordered" evidence="1">
    <location>
        <begin position="78"/>
        <end position="107"/>
    </location>
</feature>
<accession>A0ABP6P1C9</accession>
<dbReference type="InterPro" id="IPR012347">
    <property type="entry name" value="Ferritin-like"/>
</dbReference>
<dbReference type="Pfam" id="PF03713">
    <property type="entry name" value="DUF305"/>
    <property type="match status" value="1"/>
</dbReference>
<organism evidence="3 4">
    <name type="scientific">Blastococcus jejuensis</name>
    <dbReference type="NCBI Taxonomy" id="351224"/>
    <lineage>
        <taxon>Bacteria</taxon>
        <taxon>Bacillati</taxon>
        <taxon>Actinomycetota</taxon>
        <taxon>Actinomycetes</taxon>
        <taxon>Geodermatophilales</taxon>
        <taxon>Geodermatophilaceae</taxon>
        <taxon>Blastococcus</taxon>
    </lineage>
</organism>
<feature type="domain" description="DUF305" evidence="2">
    <location>
        <begin position="23"/>
        <end position="79"/>
    </location>
</feature>
<gene>
    <name evidence="3" type="ORF">GCM10010531_16280</name>
</gene>
<dbReference type="Proteomes" id="UP001499924">
    <property type="component" value="Unassembled WGS sequence"/>
</dbReference>
<proteinExistence type="predicted"/>
<feature type="compositionally biased region" description="Basic and acidic residues" evidence="1">
    <location>
        <begin position="88"/>
        <end position="107"/>
    </location>
</feature>